<dbReference type="PANTHER" id="PTHR47942:SF63">
    <property type="entry name" value="PENTATRICOPEPTIDE REPEAT-CONTAINING PROTEIN"/>
    <property type="match status" value="1"/>
</dbReference>
<keyword evidence="3" id="KW-1185">Reference proteome</keyword>
<dbReference type="InParanoid" id="A0A165CXY1"/>
<dbReference type="STRING" id="1314781.A0A165CXY1"/>
<keyword evidence="1" id="KW-0677">Repeat</keyword>
<evidence type="ECO:0000256" key="1">
    <source>
        <dbReference type="ARBA" id="ARBA00022737"/>
    </source>
</evidence>
<proteinExistence type="predicted"/>
<dbReference type="InterPro" id="IPR051222">
    <property type="entry name" value="PPR/CCM1_RNA-binding"/>
</dbReference>
<dbReference type="EMBL" id="KV426273">
    <property type="protein sequence ID" value="KZV83398.1"/>
    <property type="molecule type" value="Genomic_DNA"/>
</dbReference>
<dbReference type="OrthoDB" id="185373at2759"/>
<dbReference type="Gene3D" id="1.25.40.10">
    <property type="entry name" value="Tetratricopeptide repeat domain"/>
    <property type="match status" value="1"/>
</dbReference>
<dbReference type="Proteomes" id="UP000077266">
    <property type="component" value="Unassembled WGS sequence"/>
</dbReference>
<reference evidence="2 3" key="1">
    <citation type="journal article" date="2016" name="Mol. Biol. Evol.">
        <title>Comparative Genomics of Early-Diverging Mushroom-Forming Fungi Provides Insights into the Origins of Lignocellulose Decay Capabilities.</title>
        <authorList>
            <person name="Nagy L.G."/>
            <person name="Riley R."/>
            <person name="Tritt A."/>
            <person name="Adam C."/>
            <person name="Daum C."/>
            <person name="Floudas D."/>
            <person name="Sun H."/>
            <person name="Yadav J.S."/>
            <person name="Pangilinan J."/>
            <person name="Larsson K.H."/>
            <person name="Matsuura K."/>
            <person name="Barry K."/>
            <person name="Labutti K."/>
            <person name="Kuo R."/>
            <person name="Ohm R.A."/>
            <person name="Bhattacharya S.S."/>
            <person name="Shirouzu T."/>
            <person name="Yoshinaga Y."/>
            <person name="Martin F.M."/>
            <person name="Grigoriev I.V."/>
            <person name="Hibbett D.S."/>
        </authorList>
    </citation>
    <scope>NUCLEOTIDE SEQUENCE [LARGE SCALE GENOMIC DNA]</scope>
    <source>
        <strain evidence="2 3">HHB12029</strain>
    </source>
</reference>
<dbReference type="PANTHER" id="PTHR47942">
    <property type="entry name" value="TETRATRICOPEPTIDE REPEAT (TPR)-LIKE SUPERFAMILY PROTEIN-RELATED"/>
    <property type="match status" value="1"/>
</dbReference>
<organism evidence="2 3">
    <name type="scientific">Exidia glandulosa HHB12029</name>
    <dbReference type="NCBI Taxonomy" id="1314781"/>
    <lineage>
        <taxon>Eukaryota</taxon>
        <taxon>Fungi</taxon>
        <taxon>Dikarya</taxon>
        <taxon>Basidiomycota</taxon>
        <taxon>Agaricomycotina</taxon>
        <taxon>Agaricomycetes</taxon>
        <taxon>Auriculariales</taxon>
        <taxon>Exidiaceae</taxon>
        <taxon>Exidia</taxon>
    </lineage>
</organism>
<gene>
    <name evidence="2" type="ORF">EXIGLDRAFT_777597</name>
</gene>
<evidence type="ECO:0000313" key="3">
    <source>
        <dbReference type="Proteomes" id="UP000077266"/>
    </source>
</evidence>
<protein>
    <submittedName>
        <fullName evidence="2">Uncharacterized protein</fullName>
    </submittedName>
</protein>
<name>A0A165CXY1_EXIGL</name>
<accession>A0A165CXY1</accession>
<sequence length="843" mass="94348">MAAAADSPVKSTLPHPAPLYKHFPFKRFGVMNRVHANMGIEWFTKAAIVEKQSRYWRFVRALANAPVQTSLLQKTLHECRISQATYDKFIRVVLAPSVADALAQLEQLQSTSSDRQWLLWHIFSQKTDTLEGAVQASTALISNHPLLRGADTETVMGCMVLAAHALARLDSVSQAVTVISTFLDREDIFIAQNAFYVNSMLIALSRQHDDEMVVRLVKRFVEKMLALSIPLSNFAIEHLLASKSTTLDVVGLVHEKLRMESHTTVDRTIVQDYINILAKQGAPGTVAQVLAAIIAPWPQEEQEAATEPAVGADSPSLPHFPSRITSKAYEELTPFEWISYFSQVAKDLTIEGKVLLDLYETCHMTLSRSNKGSSSIAVRRKIISSLISGLVRRGDIIGAVQIWDEYKARHMDPTSVDHLKPDRHILATGVFALARDGRLREAFDNMNDFALRVGEAGFTGGRSKFTYPCFDPDDPTPRPRVPLTAIMLNSLFSALNFHDRPDAVFAIWDVMEATWGVAPDHMTLDMLLKGAARAARLHAAHPVREEMEYIRFRMRAFFMPWHRDTAVRVAPRGSKDDPALLVSALLSKPSVQSTLWRGVPAWQRARYVFRSVVLGNWPELETVVPPAVAVRQGDAADFDLATPPADSDVWELEVVPDLDESAVNEGDATEPELTDDIIGEVPVASSGSTNPQMQMQMQTAQLRYPSVIPSHLTFHYYISMLGQCGVAYEIAQALAWMRALHLYPRRATVALALVYWRTVTDDAPSVEIYEEFLVNRKKKKKKKETGEESEPSPTIVPGYGSAYMDLVRWLDDWVPSNMPTEEDLRKVDHYRRAIVIADEEKAV</sequence>
<evidence type="ECO:0000313" key="2">
    <source>
        <dbReference type="EMBL" id="KZV83398.1"/>
    </source>
</evidence>
<dbReference type="InterPro" id="IPR011990">
    <property type="entry name" value="TPR-like_helical_dom_sf"/>
</dbReference>
<dbReference type="AlphaFoldDB" id="A0A165CXY1"/>